<evidence type="ECO:0000256" key="1">
    <source>
        <dbReference type="ARBA" id="ARBA00001970"/>
    </source>
</evidence>
<dbReference type="OrthoDB" id="236246at2"/>
<evidence type="ECO:0000259" key="6">
    <source>
        <dbReference type="Pfam" id="PF21105"/>
    </source>
</evidence>
<feature type="domain" description="DyP dimeric alpha+beta barrel" evidence="6">
    <location>
        <begin position="9"/>
        <end position="154"/>
    </location>
</feature>
<dbReference type="PROSITE" id="PS51404">
    <property type="entry name" value="DYP_PEROXIDASE"/>
    <property type="match status" value="1"/>
</dbReference>
<dbReference type="Proteomes" id="UP000215377">
    <property type="component" value="Unassembled WGS sequence"/>
</dbReference>
<evidence type="ECO:0000256" key="2">
    <source>
        <dbReference type="ARBA" id="ARBA00022559"/>
    </source>
</evidence>
<keyword evidence="2" id="KW-0575">Peroxidase</keyword>
<accession>A0A225NF44</accession>
<keyword evidence="8" id="KW-1185">Reference proteome</keyword>
<dbReference type="PANTHER" id="PTHR30521">
    <property type="entry name" value="DEFERROCHELATASE/PEROXIDASE"/>
    <property type="match status" value="1"/>
</dbReference>
<evidence type="ECO:0000313" key="8">
    <source>
        <dbReference type="Proteomes" id="UP000215377"/>
    </source>
</evidence>
<sequence length="472" mass="52465">MNDEFDITDIQGNILRGYRMGQVRHLVLEVTDRRKARAFLAAALSGDSDTAPQITRESSEKWSEKPDLCFNIGITHAGLRALGVPAADLQSFPTEFREGMTKRAQKLKDFGDSAPIKWAPPFDTPDRVHLVASTYANDTAHLDRVQAQVGQAFGVLAARDGRNLAEDKVFFGYRDSISQPRFEHVLNPLRDDDREPENPLGTILLGHHTRYEGIRYRVPSPAKLGRNGAFNAFRVLKQDVVAFEDYLTRAATYLMGHPRVDDLLPQGAEKTVFGGLDRHAALREVVAAQMCGRWRNGTPYETSPYSTDPETPAPGHLTNFDYTERSLCPAGAHTRRANPRNGPIVQRMAHYSRRIVRRGMSYGPDFDPANPENDKDAERGLLGNFLCANLGAQFEAVMCDWINLGLQDPDITGANDPILGANVPETSWFDLALKDGGTIRLRGFPRFITTRGGAYTFLPSMTALDHLSKLQS</sequence>
<gene>
    <name evidence="7" type="ORF">ATO3_17650</name>
</gene>
<comment type="cofactor">
    <cofactor evidence="1">
        <name>heme b</name>
        <dbReference type="ChEBI" id="CHEBI:60344"/>
    </cofactor>
</comment>
<comment type="caution">
    <text evidence="7">The sequence shown here is derived from an EMBL/GenBank/DDBJ whole genome shotgun (WGS) entry which is preliminary data.</text>
</comment>
<dbReference type="GO" id="GO:0046872">
    <property type="term" value="F:metal ion binding"/>
    <property type="evidence" value="ECO:0007669"/>
    <property type="project" value="UniProtKB-KW"/>
</dbReference>
<organism evidence="7 8">
    <name type="scientific">Marinibacterium profundimaris</name>
    <dbReference type="NCBI Taxonomy" id="1679460"/>
    <lineage>
        <taxon>Bacteria</taxon>
        <taxon>Pseudomonadati</taxon>
        <taxon>Pseudomonadota</taxon>
        <taxon>Alphaproteobacteria</taxon>
        <taxon>Rhodobacterales</taxon>
        <taxon>Paracoccaceae</taxon>
        <taxon>Marinibacterium</taxon>
    </lineage>
</organism>
<dbReference type="GO" id="GO:0020037">
    <property type="term" value="F:heme binding"/>
    <property type="evidence" value="ECO:0007669"/>
    <property type="project" value="InterPro"/>
</dbReference>
<keyword evidence="4" id="KW-0560">Oxidoreductase</keyword>
<dbReference type="InterPro" id="IPR006314">
    <property type="entry name" value="Dyp_peroxidase"/>
</dbReference>
<dbReference type="PANTHER" id="PTHR30521:SF5">
    <property type="entry name" value="BLR4509 PROTEIN"/>
    <property type="match status" value="1"/>
</dbReference>
<evidence type="ECO:0000313" key="7">
    <source>
        <dbReference type="EMBL" id="OWU71637.1"/>
    </source>
</evidence>
<dbReference type="Pfam" id="PF21105">
    <property type="entry name" value="DyP_N"/>
    <property type="match status" value="1"/>
</dbReference>
<dbReference type="EMBL" id="AQQR01000008">
    <property type="protein sequence ID" value="OWU71637.1"/>
    <property type="molecule type" value="Genomic_DNA"/>
</dbReference>
<reference evidence="7 8" key="1">
    <citation type="submission" date="2013-04" db="EMBL/GenBank/DDBJ databases">
        <title>Oceanicola sp. 22II1-22F33 Genome Sequencing.</title>
        <authorList>
            <person name="Lai Q."/>
            <person name="Li G."/>
            <person name="Shao Z."/>
        </authorList>
    </citation>
    <scope>NUCLEOTIDE SEQUENCE [LARGE SCALE GENOMIC DNA]</scope>
    <source>
        <strain evidence="7 8">22II1-22F33</strain>
    </source>
</reference>
<proteinExistence type="predicted"/>
<dbReference type="InterPro" id="IPR049509">
    <property type="entry name" value="DyP_N"/>
</dbReference>
<evidence type="ECO:0000256" key="3">
    <source>
        <dbReference type="ARBA" id="ARBA00022723"/>
    </source>
</evidence>
<dbReference type="SUPFAM" id="SSF54909">
    <property type="entry name" value="Dimeric alpha+beta barrel"/>
    <property type="match status" value="1"/>
</dbReference>
<keyword evidence="3" id="KW-0479">Metal-binding</keyword>
<name>A0A225NF44_9RHOB</name>
<evidence type="ECO:0000256" key="5">
    <source>
        <dbReference type="ARBA" id="ARBA00023004"/>
    </source>
</evidence>
<evidence type="ECO:0000256" key="4">
    <source>
        <dbReference type="ARBA" id="ARBA00023002"/>
    </source>
</evidence>
<protein>
    <recommendedName>
        <fullName evidence="6">DyP dimeric alpha+beta barrel domain-containing protein</fullName>
    </recommendedName>
</protein>
<dbReference type="RefSeq" id="WP_088651225.1">
    <property type="nucleotide sequence ID" value="NZ_AQQR01000008.1"/>
</dbReference>
<dbReference type="AlphaFoldDB" id="A0A225NF44"/>
<dbReference type="InterPro" id="IPR011008">
    <property type="entry name" value="Dimeric_a/b-barrel"/>
</dbReference>
<dbReference type="GO" id="GO:0005829">
    <property type="term" value="C:cytosol"/>
    <property type="evidence" value="ECO:0007669"/>
    <property type="project" value="TreeGrafter"/>
</dbReference>
<keyword evidence="5" id="KW-0408">Iron</keyword>
<dbReference type="GO" id="GO:0004601">
    <property type="term" value="F:peroxidase activity"/>
    <property type="evidence" value="ECO:0007669"/>
    <property type="project" value="UniProtKB-KW"/>
</dbReference>